<name>A0A562JE91_9FIRM</name>
<sequence length="461" mass="48402">MAEAGFLHIAGMASTLLLIMIIGINSGKNIKNSSDFTTGGKSASTSLVAGALISTLIGGSSTIGTAQLAYSYGMSAWWFTLGSGLGCLLFGLFFVKPFRNSGCITIQQVISHEYGNFAGVVASVLSSFGIVLNIVAQILSANALLTAVFGIRPVLSAAITVAIMICYVVFGGVLGTGILGNVKLVLTYIAVGFGTYKILTLSGGFTPIYNALPKEQYFNMFARGFGIDIGSLVSVILGVLCGQTYVQTILSGRNDIDAKKATVAAALLLPPVGLGAVFIGMYMKINYPLIESSQAFPIFVLENMPPLLGGAVLATLLLALVGTGSGMALGFGTIVSKDIYKKFIRKDADGKKELLVSRIFIVLSFLISAAIVSINKQTAILTWGFLATGLRGTVLLFPMLGALFFKDKIDHRFAVASSIGGITAHLTCELFFELSFDSLFAGVGVGFIIFAVGAIVKKFSR</sequence>
<accession>A0A562JE91</accession>
<evidence type="ECO:0000256" key="7">
    <source>
        <dbReference type="RuleBase" id="RU362091"/>
    </source>
</evidence>
<keyword evidence="3" id="KW-0813">Transport</keyword>
<dbReference type="PROSITE" id="PS50283">
    <property type="entry name" value="NA_SOLUT_SYMP_3"/>
    <property type="match status" value="1"/>
</dbReference>
<dbReference type="GO" id="GO:0022857">
    <property type="term" value="F:transmembrane transporter activity"/>
    <property type="evidence" value="ECO:0007669"/>
    <property type="project" value="InterPro"/>
</dbReference>
<feature type="transmembrane region" description="Helical" evidence="8">
    <location>
        <begin position="355"/>
        <end position="374"/>
    </location>
</feature>
<feature type="transmembrane region" description="Helical" evidence="8">
    <location>
        <begin position="76"/>
        <end position="95"/>
    </location>
</feature>
<dbReference type="InterPro" id="IPR050277">
    <property type="entry name" value="Sodium:Solute_Symporter"/>
</dbReference>
<evidence type="ECO:0000256" key="4">
    <source>
        <dbReference type="ARBA" id="ARBA00022692"/>
    </source>
</evidence>
<evidence type="ECO:0000256" key="3">
    <source>
        <dbReference type="ARBA" id="ARBA00022448"/>
    </source>
</evidence>
<feature type="transmembrane region" description="Helical" evidence="8">
    <location>
        <begin position="229"/>
        <end position="250"/>
    </location>
</feature>
<dbReference type="AlphaFoldDB" id="A0A562JE91"/>
<dbReference type="OrthoDB" id="9781232at2"/>
<dbReference type="Gene3D" id="1.20.1730.10">
    <property type="entry name" value="Sodium/glucose cotransporter"/>
    <property type="match status" value="1"/>
</dbReference>
<dbReference type="CDD" id="cd10322">
    <property type="entry name" value="SLC5sbd"/>
    <property type="match status" value="1"/>
</dbReference>
<comment type="caution">
    <text evidence="9">The sequence shown here is derived from an EMBL/GenBank/DDBJ whole genome shotgun (WGS) entry which is preliminary data.</text>
</comment>
<comment type="similarity">
    <text evidence="2 7">Belongs to the sodium:solute symporter (SSF) (TC 2.A.21) family.</text>
</comment>
<feature type="transmembrane region" description="Helical" evidence="8">
    <location>
        <begin position="151"/>
        <end position="173"/>
    </location>
</feature>
<comment type="subcellular location">
    <subcellularLocation>
        <location evidence="1">Membrane</location>
        <topology evidence="1">Multi-pass membrane protein</topology>
    </subcellularLocation>
</comment>
<dbReference type="PANTHER" id="PTHR48086">
    <property type="entry name" value="SODIUM/PROLINE SYMPORTER-RELATED"/>
    <property type="match status" value="1"/>
</dbReference>
<organism evidence="9 10">
    <name type="scientific">Sedimentibacter saalensis</name>
    <dbReference type="NCBI Taxonomy" id="130788"/>
    <lineage>
        <taxon>Bacteria</taxon>
        <taxon>Bacillati</taxon>
        <taxon>Bacillota</taxon>
        <taxon>Tissierellia</taxon>
        <taxon>Sedimentibacter</taxon>
    </lineage>
</organism>
<evidence type="ECO:0000256" key="5">
    <source>
        <dbReference type="ARBA" id="ARBA00022989"/>
    </source>
</evidence>
<dbReference type="PANTHER" id="PTHR48086:SF7">
    <property type="entry name" value="SODIUM-SOLUTE SYMPORTER-RELATED"/>
    <property type="match status" value="1"/>
</dbReference>
<gene>
    <name evidence="9" type="ORF">LY60_01220</name>
</gene>
<dbReference type="Pfam" id="PF00474">
    <property type="entry name" value="SSF"/>
    <property type="match status" value="1"/>
</dbReference>
<evidence type="ECO:0000256" key="8">
    <source>
        <dbReference type="SAM" id="Phobius"/>
    </source>
</evidence>
<feature type="transmembrane region" description="Helical" evidence="8">
    <location>
        <begin position="6"/>
        <end position="26"/>
    </location>
</feature>
<feature type="transmembrane region" description="Helical" evidence="8">
    <location>
        <begin position="438"/>
        <end position="456"/>
    </location>
</feature>
<keyword evidence="5 8" id="KW-1133">Transmembrane helix</keyword>
<feature type="transmembrane region" description="Helical" evidence="8">
    <location>
        <begin position="412"/>
        <end position="432"/>
    </location>
</feature>
<proteinExistence type="inferred from homology"/>
<feature type="transmembrane region" description="Helical" evidence="8">
    <location>
        <begin position="116"/>
        <end position="139"/>
    </location>
</feature>
<keyword evidence="6 8" id="KW-0472">Membrane</keyword>
<dbReference type="EMBL" id="VLKH01000003">
    <property type="protein sequence ID" value="TWH81469.1"/>
    <property type="molecule type" value="Genomic_DNA"/>
</dbReference>
<evidence type="ECO:0000313" key="9">
    <source>
        <dbReference type="EMBL" id="TWH81469.1"/>
    </source>
</evidence>
<reference evidence="9 10" key="1">
    <citation type="submission" date="2019-07" db="EMBL/GenBank/DDBJ databases">
        <title>Genomic Encyclopedia of Type Strains, Phase I: the one thousand microbial genomes (KMG-I) project.</title>
        <authorList>
            <person name="Kyrpides N."/>
        </authorList>
    </citation>
    <scope>NUCLEOTIDE SEQUENCE [LARGE SCALE GENOMIC DNA]</scope>
    <source>
        <strain evidence="9 10">DSM 13558</strain>
    </source>
</reference>
<feature type="transmembrane region" description="Helical" evidence="8">
    <location>
        <begin position="47"/>
        <end position="70"/>
    </location>
</feature>
<feature type="transmembrane region" description="Helical" evidence="8">
    <location>
        <begin position="185"/>
        <end position="209"/>
    </location>
</feature>
<dbReference type="RefSeq" id="WP_145081298.1">
    <property type="nucleotide sequence ID" value="NZ_VLKH01000003.1"/>
</dbReference>
<evidence type="ECO:0000313" key="10">
    <source>
        <dbReference type="Proteomes" id="UP000315343"/>
    </source>
</evidence>
<evidence type="ECO:0000256" key="2">
    <source>
        <dbReference type="ARBA" id="ARBA00006434"/>
    </source>
</evidence>
<protein>
    <submittedName>
        <fullName evidence="9">SSS family solute:Na+ symporter</fullName>
    </submittedName>
</protein>
<dbReference type="InterPro" id="IPR038377">
    <property type="entry name" value="Na/Glc_symporter_sf"/>
</dbReference>
<feature type="transmembrane region" description="Helical" evidence="8">
    <location>
        <begin position="380"/>
        <end position="405"/>
    </location>
</feature>
<dbReference type="Proteomes" id="UP000315343">
    <property type="component" value="Unassembled WGS sequence"/>
</dbReference>
<feature type="transmembrane region" description="Helical" evidence="8">
    <location>
        <begin position="307"/>
        <end position="334"/>
    </location>
</feature>
<keyword evidence="10" id="KW-1185">Reference proteome</keyword>
<evidence type="ECO:0000256" key="6">
    <source>
        <dbReference type="ARBA" id="ARBA00023136"/>
    </source>
</evidence>
<feature type="transmembrane region" description="Helical" evidence="8">
    <location>
        <begin position="262"/>
        <end position="283"/>
    </location>
</feature>
<dbReference type="GO" id="GO:0005886">
    <property type="term" value="C:plasma membrane"/>
    <property type="evidence" value="ECO:0007669"/>
    <property type="project" value="TreeGrafter"/>
</dbReference>
<evidence type="ECO:0000256" key="1">
    <source>
        <dbReference type="ARBA" id="ARBA00004141"/>
    </source>
</evidence>
<dbReference type="InterPro" id="IPR001734">
    <property type="entry name" value="Na/solute_symporter"/>
</dbReference>
<keyword evidence="4 8" id="KW-0812">Transmembrane</keyword>